<proteinExistence type="predicted"/>
<reference evidence="1 2" key="1">
    <citation type="submission" date="2019-03" db="EMBL/GenBank/DDBJ databases">
        <title>Comparative insights into the high quality Complete genome sequence of highly metal resistant Cupriavidus metallidurans strain BS1 isolated from a gold-copper mine.</title>
        <authorList>
            <person name="Mazhar H.S."/>
            <person name="Rensing C."/>
        </authorList>
    </citation>
    <scope>NUCLEOTIDE SEQUENCE [LARGE SCALE GENOMIC DNA]</scope>
    <source>
        <strain evidence="1 2">BS1</strain>
    </source>
</reference>
<keyword evidence="1" id="KW-0067">ATP-binding</keyword>
<keyword evidence="1" id="KW-0547">Nucleotide-binding</keyword>
<dbReference type="SUPFAM" id="SSF52540">
    <property type="entry name" value="P-loop containing nucleoside triphosphate hydrolases"/>
    <property type="match status" value="1"/>
</dbReference>
<dbReference type="AlphaFoldDB" id="A0A482IR14"/>
<dbReference type="EMBL" id="CP037900">
    <property type="protein sequence ID" value="QBP10386.1"/>
    <property type="molecule type" value="Genomic_DNA"/>
</dbReference>
<name>A0A482IR14_9BURK</name>
<evidence type="ECO:0000313" key="2">
    <source>
        <dbReference type="Proteomes" id="UP000253772"/>
    </source>
</evidence>
<dbReference type="OrthoDB" id="8576717at2"/>
<gene>
    <name evidence="1" type="ORF">DDF84_011795</name>
</gene>
<dbReference type="InterPro" id="IPR027417">
    <property type="entry name" value="P-loop_NTPase"/>
</dbReference>
<dbReference type="GO" id="GO:0005524">
    <property type="term" value="F:ATP binding"/>
    <property type="evidence" value="ECO:0007669"/>
    <property type="project" value="UniProtKB-KW"/>
</dbReference>
<organism evidence="1 2">
    <name type="scientific">Cupriavidus metallidurans</name>
    <dbReference type="NCBI Taxonomy" id="119219"/>
    <lineage>
        <taxon>Bacteria</taxon>
        <taxon>Pseudomonadati</taxon>
        <taxon>Pseudomonadota</taxon>
        <taxon>Betaproteobacteria</taxon>
        <taxon>Burkholderiales</taxon>
        <taxon>Burkholderiaceae</taxon>
        <taxon>Cupriavidus</taxon>
    </lineage>
</organism>
<accession>A0A482IR14</accession>
<protein>
    <submittedName>
        <fullName evidence="1">ATP-binding protein</fullName>
    </submittedName>
</protein>
<sequence length="403" mass="44369">MNESESIFSRRQLAAELADELMGDSRTGMAWSGLFLSAPRRTGKSTFLREDLQPALERRGALVLVADLWKNNDVDPGDVIVDVVRQALAAHEGVVARAARAVGLDRFGFGGFSFSIDRVGLGKGVALSDALAELSDKVQRPIALIIDEAQQCMATRRGNNAMFALKAARDELNFAHHGLRIIATGSDHVKLRMLLGSREAFFCATERIFPVLGRDYIDWFRSRHGFSDLLNADVMTHLFARAAYRPELFESAAVAVGRDGLVGDDAAAVLERRIDEQMRAVHAPAMRTLEELPPLDDAIIRVMATSKQMFAGFSASTMQTYRRVMNALSGEPSSRLDYAEVERALERLVVLRLVWRSALGLHVLEDPTLAEAMRRAGLLDVVRRVSGRKLTLVSGAEHDLSVA</sequence>
<dbReference type="RefSeq" id="WP_017514630.1">
    <property type="nucleotide sequence ID" value="NZ_CP037900.1"/>
</dbReference>
<dbReference type="Gene3D" id="3.40.50.300">
    <property type="entry name" value="P-loop containing nucleotide triphosphate hydrolases"/>
    <property type="match status" value="1"/>
</dbReference>
<evidence type="ECO:0000313" key="1">
    <source>
        <dbReference type="EMBL" id="QBP10386.1"/>
    </source>
</evidence>
<dbReference type="Proteomes" id="UP000253772">
    <property type="component" value="Chromosome c1"/>
</dbReference>